<evidence type="ECO:0000313" key="4">
    <source>
        <dbReference type="EMBL" id="REA63562.1"/>
    </source>
</evidence>
<evidence type="ECO:0000256" key="1">
    <source>
        <dbReference type="ARBA" id="ARBA00023125"/>
    </source>
</evidence>
<keyword evidence="1 2" id="KW-0238">DNA-binding</keyword>
<feature type="DNA-binding region" description="H-T-H motif" evidence="2">
    <location>
        <begin position="30"/>
        <end position="49"/>
    </location>
</feature>
<evidence type="ECO:0000256" key="2">
    <source>
        <dbReference type="PROSITE-ProRule" id="PRU00335"/>
    </source>
</evidence>
<reference evidence="4 5" key="1">
    <citation type="submission" date="2018-07" db="EMBL/GenBank/DDBJ databases">
        <title>Dyadobacter roseus sp. nov., isolated from rose rhizosphere soil.</title>
        <authorList>
            <person name="Chen L."/>
        </authorList>
    </citation>
    <scope>NUCLEOTIDE SEQUENCE [LARGE SCALE GENOMIC DNA]</scope>
    <source>
        <strain evidence="4 5">RS19</strain>
    </source>
</reference>
<dbReference type="PROSITE" id="PS50977">
    <property type="entry name" value="HTH_TETR_2"/>
    <property type="match status" value="1"/>
</dbReference>
<dbReference type="PRINTS" id="PR00455">
    <property type="entry name" value="HTHTETR"/>
</dbReference>
<dbReference type="SUPFAM" id="SSF46689">
    <property type="entry name" value="Homeodomain-like"/>
    <property type="match status" value="1"/>
</dbReference>
<dbReference type="InterPro" id="IPR009057">
    <property type="entry name" value="Homeodomain-like_sf"/>
</dbReference>
<feature type="domain" description="HTH tetR-type" evidence="3">
    <location>
        <begin position="7"/>
        <end position="67"/>
    </location>
</feature>
<proteinExistence type="predicted"/>
<gene>
    <name evidence="4" type="ORF">DSL64_03720</name>
</gene>
<dbReference type="InterPro" id="IPR050624">
    <property type="entry name" value="HTH-type_Tx_Regulator"/>
</dbReference>
<keyword evidence="5" id="KW-1185">Reference proteome</keyword>
<dbReference type="Gene3D" id="1.10.357.10">
    <property type="entry name" value="Tetracycline Repressor, domain 2"/>
    <property type="match status" value="1"/>
</dbReference>
<dbReference type="Proteomes" id="UP000256373">
    <property type="component" value="Unassembled WGS sequence"/>
</dbReference>
<organism evidence="4 5">
    <name type="scientific">Dyadobacter luteus</name>
    <dbReference type="NCBI Taxonomy" id="2259619"/>
    <lineage>
        <taxon>Bacteria</taxon>
        <taxon>Pseudomonadati</taxon>
        <taxon>Bacteroidota</taxon>
        <taxon>Cytophagia</taxon>
        <taxon>Cytophagales</taxon>
        <taxon>Spirosomataceae</taxon>
        <taxon>Dyadobacter</taxon>
    </lineage>
</organism>
<dbReference type="PANTHER" id="PTHR43479:SF11">
    <property type="entry name" value="ACREF_ENVCD OPERON REPRESSOR-RELATED"/>
    <property type="match status" value="1"/>
</dbReference>
<dbReference type="EMBL" id="QNUL01000002">
    <property type="protein sequence ID" value="REA63562.1"/>
    <property type="molecule type" value="Genomic_DNA"/>
</dbReference>
<dbReference type="OrthoDB" id="836882at2"/>
<comment type="caution">
    <text evidence="4">The sequence shown here is derived from an EMBL/GenBank/DDBJ whole genome shotgun (WGS) entry which is preliminary data.</text>
</comment>
<dbReference type="RefSeq" id="WP_115829311.1">
    <property type="nucleotide sequence ID" value="NZ_QNUL01000002.1"/>
</dbReference>
<dbReference type="AlphaFoldDB" id="A0A3D8YFW0"/>
<evidence type="ECO:0000313" key="5">
    <source>
        <dbReference type="Proteomes" id="UP000256373"/>
    </source>
</evidence>
<sequence length="209" mass="24514">MRKRNRKRTEMRLMQAAGEIFLAEGYQELGVNKIARHADVNKGLIYRYFGTLEILFKRYIEQQDFWSPYKENIDQILEENKADSGKSLAKKILHEQLEYFYKNKQMQELIRWEITEKNDISRGVSNMREYAGDQMLGLTDAHFGNTQVSFRAVMTLLIGGIYYCVLHDKTNGSKFCGLDINHPDDMRQLHKTMDQIIDWAYQSAVDSKP</sequence>
<evidence type="ECO:0000259" key="3">
    <source>
        <dbReference type="PROSITE" id="PS50977"/>
    </source>
</evidence>
<name>A0A3D8YFW0_9BACT</name>
<dbReference type="PANTHER" id="PTHR43479">
    <property type="entry name" value="ACREF/ENVCD OPERON REPRESSOR-RELATED"/>
    <property type="match status" value="1"/>
</dbReference>
<dbReference type="GO" id="GO:0003677">
    <property type="term" value="F:DNA binding"/>
    <property type="evidence" value="ECO:0007669"/>
    <property type="project" value="UniProtKB-UniRule"/>
</dbReference>
<dbReference type="InterPro" id="IPR001647">
    <property type="entry name" value="HTH_TetR"/>
</dbReference>
<dbReference type="Pfam" id="PF00440">
    <property type="entry name" value="TetR_N"/>
    <property type="match status" value="1"/>
</dbReference>
<protein>
    <recommendedName>
        <fullName evidence="3">HTH tetR-type domain-containing protein</fullName>
    </recommendedName>
</protein>
<accession>A0A3D8YFW0</accession>